<dbReference type="PANTHER" id="PTHR30012:SF4">
    <property type="entry name" value="MSHA BIOGENESIS PROTEIN MSHG"/>
    <property type="match status" value="1"/>
</dbReference>
<evidence type="ECO:0000313" key="11">
    <source>
        <dbReference type="Proteomes" id="UP000269265"/>
    </source>
</evidence>
<dbReference type="InterPro" id="IPR018076">
    <property type="entry name" value="T2SS_GspF_dom"/>
</dbReference>
<proteinExistence type="inferred from homology"/>
<evidence type="ECO:0000256" key="5">
    <source>
        <dbReference type="ARBA" id="ARBA00022692"/>
    </source>
</evidence>
<keyword evidence="5 8" id="KW-0812">Transmembrane</keyword>
<dbReference type="GO" id="GO:0015628">
    <property type="term" value="P:protein secretion by the type II secretion system"/>
    <property type="evidence" value="ECO:0007669"/>
    <property type="project" value="TreeGrafter"/>
</dbReference>
<accession>A0A426V831</accession>
<feature type="transmembrane region" description="Helical" evidence="8">
    <location>
        <begin position="389"/>
        <end position="410"/>
    </location>
</feature>
<protein>
    <submittedName>
        <fullName evidence="10">Type II secretion system F family protein</fullName>
    </submittedName>
</protein>
<dbReference type="EMBL" id="RSED01000015">
    <property type="protein sequence ID" value="RRS03086.1"/>
    <property type="molecule type" value="Genomic_DNA"/>
</dbReference>
<feature type="domain" description="Type II secretion system protein GspF" evidence="9">
    <location>
        <begin position="83"/>
        <end position="206"/>
    </location>
</feature>
<comment type="subcellular location">
    <subcellularLocation>
        <location evidence="1">Cell inner membrane</location>
        <topology evidence="1">Multi-pass membrane protein</topology>
    </subcellularLocation>
</comment>
<comment type="caution">
    <text evidence="10">The sequence shown here is derived from an EMBL/GenBank/DDBJ whole genome shotgun (WGS) entry which is preliminary data.</text>
</comment>
<comment type="similarity">
    <text evidence="2">Belongs to the GSP F family.</text>
</comment>
<evidence type="ECO:0000256" key="7">
    <source>
        <dbReference type="ARBA" id="ARBA00023136"/>
    </source>
</evidence>
<keyword evidence="11" id="KW-1185">Reference proteome</keyword>
<keyword evidence="7 8" id="KW-0472">Membrane</keyword>
<keyword evidence="4" id="KW-0997">Cell inner membrane</keyword>
<feature type="transmembrane region" description="Helical" evidence="8">
    <location>
        <begin position="185"/>
        <end position="212"/>
    </location>
</feature>
<evidence type="ECO:0000256" key="6">
    <source>
        <dbReference type="ARBA" id="ARBA00022989"/>
    </source>
</evidence>
<dbReference type="GO" id="GO:0005886">
    <property type="term" value="C:plasma membrane"/>
    <property type="evidence" value="ECO:0007669"/>
    <property type="project" value="UniProtKB-SubCell"/>
</dbReference>
<sequence length="420" mass="45029">MSRFVYTARSPLGVVNGVQDAASASAVADILSSKGLTPLSIKQEGGAAASPSGAAGAAAAGSGQLSLPAFLAPKVTSMDLMIFTRQIHTLLKAGVPILRALAGLHDTASNPAMKQMVSDLRRSLESGVELSSSMALNPKVFDNFYVSMIKVGESSGRLDEVFLRLFQHLEFELFMRQQVKSALRYPTFVVIAMVAAIGVINVMVIPAFAGVFKSLGAALPLPTKILMATSSFTINHGWLLLIGAVAAFWGFRMWIKTPQGRMTWHRWLLKMPLVGNIVSKAALARFARAFALSLRSGVPLERALTGVAYTADNVYMSSRIEALRDFVTRGESLAHAAAVSGIFTPIVLQMIAIGEETGMVDDLLEEVGELYGNEVEYALKTLSQQVEPILIIFLGAVVLVLALGVFLPMWDLGSATMHKS</sequence>
<dbReference type="AlphaFoldDB" id="A0A426V831"/>
<reference evidence="10 11" key="1">
    <citation type="submission" date="2018-12" db="EMBL/GenBank/DDBJ databases">
        <title>The whole draft genome of Aquabacterium sp. SJQ9.</title>
        <authorList>
            <person name="Sun L."/>
            <person name="Gao X."/>
            <person name="Chen W."/>
            <person name="Huang K."/>
        </authorList>
    </citation>
    <scope>NUCLEOTIDE SEQUENCE [LARGE SCALE GENOMIC DNA]</scope>
    <source>
        <strain evidence="10 11">SJQ9</strain>
    </source>
</reference>
<dbReference type="FunFam" id="1.20.81.30:FF:000001">
    <property type="entry name" value="Type II secretion system protein F"/>
    <property type="match status" value="2"/>
</dbReference>
<evidence type="ECO:0000256" key="3">
    <source>
        <dbReference type="ARBA" id="ARBA00022475"/>
    </source>
</evidence>
<dbReference type="InterPro" id="IPR042094">
    <property type="entry name" value="T2SS_GspF_sf"/>
</dbReference>
<evidence type="ECO:0000259" key="9">
    <source>
        <dbReference type="Pfam" id="PF00482"/>
    </source>
</evidence>
<dbReference type="Gene3D" id="1.20.81.30">
    <property type="entry name" value="Type II secretion system (T2SS), domain F"/>
    <property type="match status" value="2"/>
</dbReference>
<dbReference type="PRINTS" id="PR00812">
    <property type="entry name" value="BCTERIALGSPF"/>
</dbReference>
<dbReference type="OrthoDB" id="9805682at2"/>
<evidence type="ECO:0000313" key="10">
    <source>
        <dbReference type="EMBL" id="RRS03086.1"/>
    </source>
</evidence>
<evidence type="ECO:0000256" key="4">
    <source>
        <dbReference type="ARBA" id="ARBA00022519"/>
    </source>
</evidence>
<dbReference type="Proteomes" id="UP000269265">
    <property type="component" value="Unassembled WGS sequence"/>
</dbReference>
<feature type="domain" description="Type II secretion system protein GspF" evidence="9">
    <location>
        <begin position="286"/>
        <end position="408"/>
    </location>
</feature>
<dbReference type="InterPro" id="IPR003004">
    <property type="entry name" value="GspF/PilC"/>
</dbReference>
<feature type="transmembrane region" description="Helical" evidence="8">
    <location>
        <begin position="232"/>
        <end position="251"/>
    </location>
</feature>
<gene>
    <name evidence="10" type="ORF">EIP75_17345</name>
</gene>
<organism evidence="10 11">
    <name type="scientific">Aquabacterium soli</name>
    <dbReference type="NCBI Taxonomy" id="2493092"/>
    <lineage>
        <taxon>Bacteria</taxon>
        <taxon>Pseudomonadati</taxon>
        <taxon>Pseudomonadota</taxon>
        <taxon>Betaproteobacteria</taxon>
        <taxon>Burkholderiales</taxon>
        <taxon>Aquabacterium</taxon>
    </lineage>
</organism>
<evidence type="ECO:0000256" key="8">
    <source>
        <dbReference type="SAM" id="Phobius"/>
    </source>
</evidence>
<name>A0A426V831_9BURK</name>
<dbReference type="Pfam" id="PF00482">
    <property type="entry name" value="T2SSF"/>
    <property type="match status" value="2"/>
</dbReference>
<keyword evidence="3" id="KW-1003">Cell membrane</keyword>
<evidence type="ECO:0000256" key="2">
    <source>
        <dbReference type="ARBA" id="ARBA00005745"/>
    </source>
</evidence>
<dbReference type="PANTHER" id="PTHR30012">
    <property type="entry name" value="GENERAL SECRETION PATHWAY PROTEIN"/>
    <property type="match status" value="1"/>
</dbReference>
<feature type="transmembrane region" description="Helical" evidence="8">
    <location>
        <begin position="333"/>
        <end position="353"/>
    </location>
</feature>
<keyword evidence="6 8" id="KW-1133">Transmembrane helix</keyword>
<dbReference type="RefSeq" id="WP_125244549.1">
    <property type="nucleotide sequence ID" value="NZ_RSED01000015.1"/>
</dbReference>
<evidence type="ECO:0000256" key="1">
    <source>
        <dbReference type="ARBA" id="ARBA00004429"/>
    </source>
</evidence>